<evidence type="ECO:0000259" key="14">
    <source>
        <dbReference type="SMART" id="SM00481"/>
    </source>
</evidence>
<proteinExistence type="inferred from homology"/>
<keyword evidence="10 13" id="KW-0239">DNA-directed DNA polymerase</keyword>
<evidence type="ECO:0000256" key="8">
    <source>
        <dbReference type="ARBA" id="ARBA00022705"/>
    </source>
</evidence>
<comment type="function">
    <text evidence="13">DNA polymerase involved in damage-induced mutagenesis and translesion synthesis (TLS). It is not the major replicative DNA polymerase.</text>
</comment>
<evidence type="ECO:0000256" key="11">
    <source>
        <dbReference type="ARBA" id="ARBA00023204"/>
    </source>
</evidence>
<evidence type="ECO:0000256" key="12">
    <source>
        <dbReference type="ARBA" id="ARBA00049244"/>
    </source>
</evidence>
<evidence type="ECO:0000256" key="3">
    <source>
        <dbReference type="ARBA" id="ARBA00012417"/>
    </source>
</evidence>
<dbReference type="Pfam" id="PF02811">
    <property type="entry name" value="PHP"/>
    <property type="match status" value="1"/>
</dbReference>
<dbReference type="InterPro" id="IPR016195">
    <property type="entry name" value="Pol/histidinol_Pase-like"/>
</dbReference>
<dbReference type="PANTHER" id="PTHR32294">
    <property type="entry name" value="DNA POLYMERASE III SUBUNIT ALPHA"/>
    <property type="match status" value="1"/>
</dbReference>
<evidence type="ECO:0000313" key="16">
    <source>
        <dbReference type="Proteomes" id="UP001385892"/>
    </source>
</evidence>
<comment type="caution">
    <text evidence="15">The sequence shown here is derived from an EMBL/GenBank/DDBJ whole genome shotgun (WGS) entry which is preliminary data.</text>
</comment>
<dbReference type="Gene3D" id="3.20.20.140">
    <property type="entry name" value="Metal-dependent hydrolases"/>
    <property type="match status" value="1"/>
</dbReference>
<dbReference type="HAMAP" id="MF_01902">
    <property type="entry name" value="DNApol_error_prone"/>
    <property type="match status" value="1"/>
</dbReference>
<dbReference type="InterPro" id="IPR029460">
    <property type="entry name" value="DNAPol_HHH"/>
</dbReference>
<keyword evidence="6 13" id="KW-0808">Transferase</keyword>
<evidence type="ECO:0000256" key="5">
    <source>
        <dbReference type="ARBA" id="ARBA00022490"/>
    </source>
</evidence>
<evidence type="ECO:0000256" key="4">
    <source>
        <dbReference type="ARBA" id="ARBA00017273"/>
    </source>
</evidence>
<sequence length="1071" mass="118798">MIPSDSPVPPAYAELHCRSNFTFLVGASMPEELVRRAAEKRYTALALTDECSVSGVVRAHLEARECGLHFIVGSEILLTTGNDTPFARLVLLAQDRRGYGNLCELITMARRRAAKGFYKALVADVEGKAPKAPHLAGMGGCIALLLPAADATVESLFAQAMWLRTWFGERGWIACSRPLGVDDELRLWIAEQASFQSGVPIVATGGVLMHTRSRKPVQDVLTAVRIGRTVADCGFELLANAQQYLRARSLLPALFPLEWLQQSVRIAGLCTFSLEELRYEYPQEIVPDGETPTSHLRKLTYAGTLARFPEGLPEKVRAQLEHELAIIAELAYEPYFLTVADIVHWARARGILCQGRGSAANSAVCYCLGVTEVDPARMNVLFERFISVERKEPPDIDIDFEHQRREEVMQYIYRKYGRDRAAITGVITSYRTKSSLRDVGKALGFALETVERLAKTAYGNEKEWISQACLVECGLEPSQPGVRIWLALANEIRGFPRHLSQHTGGFVIARDKLSRLVPVENAAMDDRTVVQWDKDDLDALGLLKIDVLALGMLTAIHRALDLVAAKLGRPFGMQQVPAECPVTYAMIQQADTVGVFQIESRAQMSMLPRLKPERFYDLVVQVAIVRPGPIQGGMVHPYLRRRAGEEAIEYPSEEIKVATERTLGVPLFQEQVMQIAMLAADFTAGEADQLRRAMGAWRRRGGLEPHQQKLVSRMLAKGYAPEFADRISKQVEGFGSYGFPESHAASFGLLVYVSCWLKRHHPDAFLAALLNSQPMGFYAPAQLVRDAREHGVVVRPVDVTVSDWFSTLEEKAQAQPSSMSPFPSSRWDATFEEPLRAVRLGLSRIVGMREAVAGRLMAERAEAPFASVEDMARRAALDAHDLRCLSAADALRSLAGHRPNAVWEAVGVETRPTELLRDAPTHEESIEFARPSEGTDIVDDYASMGLTLRRHPLALLRAKLARWGIRTAEDLRRNGRDKEQVRASGIVTHRQQPSTASGVIFATLEDETGTVNIIVWPSVAEAQRAALRGSMLLSVQGIWQSEKGVQSLVAQKLVNHDRLLGRLRASSRDFR</sequence>
<dbReference type="Pfam" id="PF17657">
    <property type="entry name" value="DNA_pol3_finger"/>
    <property type="match status" value="1"/>
</dbReference>
<dbReference type="InterPro" id="IPR003141">
    <property type="entry name" value="Pol/His_phosphatase_N"/>
</dbReference>
<evidence type="ECO:0000313" key="15">
    <source>
        <dbReference type="EMBL" id="MEJ8852505.1"/>
    </source>
</evidence>
<dbReference type="PANTHER" id="PTHR32294:SF4">
    <property type="entry name" value="ERROR-PRONE DNA POLYMERASE"/>
    <property type="match status" value="1"/>
</dbReference>
<comment type="subcellular location">
    <subcellularLocation>
        <location evidence="1 13">Cytoplasm</location>
    </subcellularLocation>
</comment>
<dbReference type="Proteomes" id="UP001385892">
    <property type="component" value="Unassembled WGS sequence"/>
</dbReference>
<feature type="domain" description="Polymerase/histidinol phosphatase N-terminal" evidence="14">
    <location>
        <begin position="13"/>
        <end position="80"/>
    </location>
</feature>
<accession>A0ABU8WY97</accession>
<dbReference type="InterPro" id="IPR023073">
    <property type="entry name" value="DnaE2"/>
</dbReference>
<name>A0ABU8WY97_9BURK</name>
<dbReference type="NCBIfam" id="NF004225">
    <property type="entry name" value="PRK05672.1"/>
    <property type="match status" value="1"/>
</dbReference>
<protein>
    <recommendedName>
        <fullName evidence="4 13">Error-prone DNA polymerase</fullName>
        <ecNumber evidence="3 13">2.7.7.7</ecNumber>
    </recommendedName>
</protein>
<evidence type="ECO:0000256" key="13">
    <source>
        <dbReference type="HAMAP-Rule" id="MF_01902"/>
    </source>
</evidence>
<evidence type="ECO:0000256" key="1">
    <source>
        <dbReference type="ARBA" id="ARBA00004496"/>
    </source>
</evidence>
<keyword evidence="16" id="KW-1185">Reference proteome</keyword>
<dbReference type="Pfam" id="PF01336">
    <property type="entry name" value="tRNA_anti-codon"/>
    <property type="match status" value="1"/>
</dbReference>
<organism evidence="15 16">
    <name type="scientific">Variovorax rhizosphaerae</name>
    <dbReference type="NCBI Taxonomy" id="1836200"/>
    <lineage>
        <taxon>Bacteria</taxon>
        <taxon>Pseudomonadati</taxon>
        <taxon>Pseudomonadota</taxon>
        <taxon>Betaproteobacteria</taxon>
        <taxon>Burkholderiales</taxon>
        <taxon>Comamonadaceae</taxon>
        <taxon>Variovorax</taxon>
    </lineage>
</organism>
<dbReference type="NCBIfam" id="TIGR00594">
    <property type="entry name" value="polc"/>
    <property type="match status" value="1"/>
</dbReference>
<dbReference type="EMBL" id="JBBKZT010000045">
    <property type="protein sequence ID" value="MEJ8852505.1"/>
    <property type="molecule type" value="Genomic_DNA"/>
</dbReference>
<keyword evidence="7 13" id="KW-0548">Nucleotidyltransferase</keyword>
<dbReference type="SUPFAM" id="SSF89550">
    <property type="entry name" value="PHP domain-like"/>
    <property type="match status" value="1"/>
</dbReference>
<dbReference type="CDD" id="cd07434">
    <property type="entry name" value="PHP_PolIIIA_DnaE2"/>
    <property type="match status" value="1"/>
</dbReference>
<evidence type="ECO:0000256" key="9">
    <source>
        <dbReference type="ARBA" id="ARBA00022763"/>
    </source>
</evidence>
<dbReference type="InterPro" id="IPR004013">
    <property type="entry name" value="PHP_dom"/>
</dbReference>
<comment type="catalytic activity">
    <reaction evidence="12 13">
        <text>DNA(n) + a 2'-deoxyribonucleoside 5'-triphosphate = DNA(n+1) + diphosphate</text>
        <dbReference type="Rhea" id="RHEA:22508"/>
        <dbReference type="Rhea" id="RHEA-COMP:17339"/>
        <dbReference type="Rhea" id="RHEA-COMP:17340"/>
        <dbReference type="ChEBI" id="CHEBI:33019"/>
        <dbReference type="ChEBI" id="CHEBI:61560"/>
        <dbReference type="ChEBI" id="CHEBI:173112"/>
        <dbReference type="EC" id="2.7.7.7"/>
    </reaction>
</comment>
<evidence type="ECO:0000256" key="2">
    <source>
        <dbReference type="ARBA" id="ARBA00007391"/>
    </source>
</evidence>
<dbReference type="Pfam" id="PF14579">
    <property type="entry name" value="HHH_6"/>
    <property type="match status" value="1"/>
</dbReference>
<dbReference type="SMART" id="SM00481">
    <property type="entry name" value="POLIIIAc"/>
    <property type="match status" value="1"/>
</dbReference>
<keyword evidence="9 13" id="KW-0227">DNA damage</keyword>
<dbReference type="InterPro" id="IPR004805">
    <property type="entry name" value="DnaE2/DnaE/PolC"/>
</dbReference>
<dbReference type="Pfam" id="PF07733">
    <property type="entry name" value="DNA_pol3_alpha"/>
    <property type="match status" value="1"/>
</dbReference>
<dbReference type="EC" id="2.7.7.7" evidence="3 13"/>
<dbReference type="Gene3D" id="1.10.150.870">
    <property type="match status" value="1"/>
</dbReference>
<keyword evidence="11 13" id="KW-0234">DNA repair</keyword>
<comment type="similarity">
    <text evidence="2 13">Belongs to the DNA polymerase type-C family. DnaE2 subfamily.</text>
</comment>
<dbReference type="InterPro" id="IPR004365">
    <property type="entry name" value="NA-bd_OB_tRNA"/>
</dbReference>
<dbReference type="InterPro" id="IPR040982">
    <property type="entry name" value="DNA_pol3_finger"/>
</dbReference>
<dbReference type="InterPro" id="IPR011708">
    <property type="entry name" value="DNA_pol3_alpha_NTPase_dom"/>
</dbReference>
<keyword evidence="8 13" id="KW-0235">DNA replication</keyword>
<dbReference type="CDD" id="cd04485">
    <property type="entry name" value="DnaE_OBF"/>
    <property type="match status" value="1"/>
</dbReference>
<keyword evidence="5 13" id="KW-0963">Cytoplasm</keyword>
<gene>
    <name evidence="13" type="primary">dnaE2</name>
    <name evidence="15" type="ORF">WKW82_38220</name>
</gene>
<evidence type="ECO:0000256" key="7">
    <source>
        <dbReference type="ARBA" id="ARBA00022695"/>
    </source>
</evidence>
<reference evidence="15 16" key="1">
    <citation type="submission" date="2024-03" db="EMBL/GenBank/DDBJ databases">
        <title>Novel species of the genus Variovorax.</title>
        <authorList>
            <person name="Liu Q."/>
            <person name="Xin Y.-H."/>
        </authorList>
    </citation>
    <scope>NUCLEOTIDE SEQUENCE [LARGE SCALE GENOMIC DNA]</scope>
    <source>
        <strain evidence="15 16">KACC 18900</strain>
    </source>
</reference>
<evidence type="ECO:0000256" key="10">
    <source>
        <dbReference type="ARBA" id="ARBA00022932"/>
    </source>
</evidence>
<evidence type="ECO:0000256" key="6">
    <source>
        <dbReference type="ARBA" id="ARBA00022679"/>
    </source>
</evidence>